<accession>A0A9D1KBS3</accession>
<gene>
    <name evidence="1" type="ORF">IAB59_05520</name>
</gene>
<comment type="caution">
    <text evidence="1">The sequence shown here is derived from an EMBL/GenBank/DDBJ whole genome shotgun (WGS) entry which is preliminary data.</text>
</comment>
<evidence type="ECO:0000313" key="1">
    <source>
        <dbReference type="EMBL" id="HIT37915.1"/>
    </source>
</evidence>
<dbReference type="AlphaFoldDB" id="A0A9D1KBS3"/>
<reference evidence="1" key="2">
    <citation type="journal article" date="2021" name="PeerJ">
        <title>Extensive microbial diversity within the chicken gut microbiome revealed by metagenomics and culture.</title>
        <authorList>
            <person name="Gilroy R."/>
            <person name="Ravi A."/>
            <person name="Getino M."/>
            <person name="Pursley I."/>
            <person name="Horton D.L."/>
            <person name="Alikhan N.F."/>
            <person name="Baker D."/>
            <person name="Gharbi K."/>
            <person name="Hall N."/>
            <person name="Watson M."/>
            <person name="Adriaenssens E.M."/>
            <person name="Foster-Nyarko E."/>
            <person name="Jarju S."/>
            <person name="Secka A."/>
            <person name="Antonio M."/>
            <person name="Oren A."/>
            <person name="Chaudhuri R.R."/>
            <person name="La Ragione R."/>
            <person name="Hildebrand F."/>
            <person name="Pallen M.J."/>
        </authorList>
    </citation>
    <scope>NUCLEOTIDE SEQUENCE</scope>
    <source>
        <strain evidence="1">CHK195-26880</strain>
    </source>
</reference>
<reference evidence="1" key="1">
    <citation type="submission" date="2020-10" db="EMBL/GenBank/DDBJ databases">
        <authorList>
            <person name="Gilroy R."/>
        </authorList>
    </citation>
    <scope>NUCLEOTIDE SEQUENCE</scope>
    <source>
        <strain evidence="1">CHK195-26880</strain>
    </source>
</reference>
<protein>
    <submittedName>
        <fullName evidence="1">Uncharacterized protein</fullName>
    </submittedName>
</protein>
<dbReference type="EMBL" id="DVKQ01000070">
    <property type="protein sequence ID" value="HIT37915.1"/>
    <property type="molecule type" value="Genomic_DNA"/>
</dbReference>
<sequence length="202" mass="24288">MNEVKGMGLIMIARITNFVSMEKQSIAWLLNLNHLIFYNFVNMESHTIDWDKRIPKIRHEWREFNIDIYNKLLEQFYLLLEKYPDSLKDEVIIEKYQELKKYAKKHKTDINNLYSYYNKIELDALRDNIYGIRIIPVDDYYNDRYITITNYNTTESGMLLKTNELKLNLDKDGISFISMTEVNPVCTQIFVGEYEKKFVKHL</sequence>
<organism evidence="1 2">
    <name type="scientific">Candidatus Onthousia faecipullorum</name>
    <dbReference type="NCBI Taxonomy" id="2840887"/>
    <lineage>
        <taxon>Bacteria</taxon>
        <taxon>Bacillati</taxon>
        <taxon>Bacillota</taxon>
        <taxon>Bacilli</taxon>
        <taxon>Candidatus Onthousia</taxon>
    </lineage>
</organism>
<proteinExistence type="predicted"/>
<name>A0A9D1KBS3_9FIRM</name>
<evidence type="ECO:0000313" key="2">
    <source>
        <dbReference type="Proteomes" id="UP000886833"/>
    </source>
</evidence>
<dbReference type="Proteomes" id="UP000886833">
    <property type="component" value="Unassembled WGS sequence"/>
</dbReference>